<evidence type="ECO:0000313" key="3">
    <source>
        <dbReference type="EMBL" id="OUN41463.1"/>
    </source>
</evidence>
<dbReference type="GO" id="GO:0003723">
    <property type="term" value="F:RNA binding"/>
    <property type="evidence" value="ECO:0007669"/>
    <property type="project" value="InterPro"/>
</dbReference>
<dbReference type="AlphaFoldDB" id="A0A1Y3TYB3"/>
<dbReference type="Proteomes" id="UP000195455">
    <property type="component" value="Unassembled WGS sequence"/>
</dbReference>
<dbReference type="SUPFAM" id="SSF52172">
    <property type="entry name" value="CheY-like"/>
    <property type="match status" value="1"/>
</dbReference>
<protein>
    <submittedName>
        <fullName evidence="3">ANTAR domain-containing protein</fullName>
    </submittedName>
</protein>
<evidence type="ECO:0000256" key="1">
    <source>
        <dbReference type="SAM" id="Coils"/>
    </source>
</evidence>
<accession>A0A1Y3TYB3</accession>
<feature type="coiled-coil region" evidence="1">
    <location>
        <begin position="122"/>
        <end position="149"/>
    </location>
</feature>
<keyword evidence="1" id="KW-0175">Coiled coil</keyword>
<reference evidence="4" key="1">
    <citation type="submission" date="2017-04" db="EMBL/GenBank/DDBJ databases">
        <title>Function of individual gut microbiota members based on whole genome sequencing of pure cultures obtained from chicken caecum.</title>
        <authorList>
            <person name="Medvecky M."/>
            <person name="Cejkova D."/>
            <person name="Polansky O."/>
            <person name="Karasova D."/>
            <person name="Kubasova T."/>
            <person name="Cizek A."/>
            <person name="Rychlik I."/>
        </authorList>
    </citation>
    <scope>NUCLEOTIDE SEQUENCE [LARGE SCALE GENOMIC DNA]</scope>
    <source>
        <strain evidence="4">An75</strain>
    </source>
</reference>
<organism evidence="3 4">
    <name type="scientific">Anaerotignum lactatifermentans</name>
    <dbReference type="NCBI Taxonomy" id="160404"/>
    <lineage>
        <taxon>Bacteria</taxon>
        <taxon>Bacillati</taxon>
        <taxon>Bacillota</taxon>
        <taxon>Clostridia</taxon>
        <taxon>Lachnospirales</taxon>
        <taxon>Anaerotignaceae</taxon>
        <taxon>Anaerotignum</taxon>
    </lineage>
</organism>
<dbReference type="InterPro" id="IPR011006">
    <property type="entry name" value="CheY-like_superfamily"/>
</dbReference>
<dbReference type="PROSITE" id="PS50921">
    <property type="entry name" value="ANTAR"/>
    <property type="match status" value="1"/>
</dbReference>
<evidence type="ECO:0000259" key="2">
    <source>
        <dbReference type="PROSITE" id="PS50921"/>
    </source>
</evidence>
<proteinExistence type="predicted"/>
<sequence>MSLKERVYSVLVISAKENFNASLQSLLPESKYAPVQMVSSVSLAKRVLLERSFDFVFINTPLPDDFGTRFAIEISGNKGTVILLLVRNEVYEEVCDKVTEYGILTLPKPASKQMVAHTLNFMAGIRERLRKLENKSLSMEEKMKEIRLVNRAKWVLIDELKMSEADAHRYIEKQAMDRCVSRREIAEEIISTYL</sequence>
<gene>
    <name evidence="3" type="ORF">B5G26_11385</name>
</gene>
<dbReference type="EMBL" id="NFHM01000018">
    <property type="protein sequence ID" value="OUN41463.1"/>
    <property type="molecule type" value="Genomic_DNA"/>
</dbReference>
<comment type="caution">
    <text evidence="3">The sequence shown here is derived from an EMBL/GenBank/DDBJ whole genome shotgun (WGS) entry which is preliminary data.</text>
</comment>
<dbReference type="SMART" id="SM01012">
    <property type="entry name" value="ANTAR"/>
    <property type="match status" value="1"/>
</dbReference>
<name>A0A1Y3TYB3_9FIRM</name>
<dbReference type="InterPro" id="IPR005561">
    <property type="entry name" value="ANTAR"/>
</dbReference>
<dbReference type="Gene3D" id="1.10.10.10">
    <property type="entry name" value="Winged helix-like DNA-binding domain superfamily/Winged helix DNA-binding domain"/>
    <property type="match status" value="1"/>
</dbReference>
<evidence type="ECO:0000313" key="4">
    <source>
        <dbReference type="Proteomes" id="UP000195455"/>
    </source>
</evidence>
<dbReference type="Pfam" id="PF03861">
    <property type="entry name" value="ANTAR"/>
    <property type="match status" value="1"/>
</dbReference>
<feature type="domain" description="ANTAR" evidence="2">
    <location>
        <begin position="129"/>
        <end position="190"/>
    </location>
</feature>
<dbReference type="InterPro" id="IPR036388">
    <property type="entry name" value="WH-like_DNA-bd_sf"/>
</dbReference>
<dbReference type="RefSeq" id="WP_022255130.1">
    <property type="nucleotide sequence ID" value="NZ_CAJFIW010000001.1"/>
</dbReference>